<evidence type="ECO:0000313" key="2">
    <source>
        <dbReference type="Proteomes" id="UP000249739"/>
    </source>
</evidence>
<dbReference type="EMBL" id="QFOT01000051">
    <property type="protein sequence ID" value="PZP55769.1"/>
    <property type="molecule type" value="Genomic_DNA"/>
</dbReference>
<sequence>MSEEINASKIHDAWQVAKEKYGIIDFDDIRQEILLHRGKEALIAFDADIKRREDQVMKVQGLLGRPRLSSGAKVSSATDNPASFFAGKSFTDLFRNGPA</sequence>
<name>A0A2W5HPT6_9BACT</name>
<organism evidence="1 2">
    <name type="scientific">Micavibrio aeruginosavorus</name>
    <dbReference type="NCBI Taxonomy" id="349221"/>
    <lineage>
        <taxon>Bacteria</taxon>
        <taxon>Pseudomonadati</taxon>
        <taxon>Bdellovibrionota</taxon>
        <taxon>Bdellovibrionia</taxon>
        <taxon>Bdellovibrionales</taxon>
        <taxon>Pseudobdellovibrionaceae</taxon>
        <taxon>Micavibrio</taxon>
    </lineage>
</organism>
<dbReference type="Proteomes" id="UP000249739">
    <property type="component" value="Unassembled WGS sequence"/>
</dbReference>
<dbReference type="AlphaFoldDB" id="A0A2W5HPT6"/>
<accession>A0A2W5HPT6</accession>
<evidence type="ECO:0000313" key="1">
    <source>
        <dbReference type="EMBL" id="PZP55769.1"/>
    </source>
</evidence>
<protein>
    <submittedName>
        <fullName evidence="1">Uncharacterized protein</fullName>
    </submittedName>
</protein>
<comment type="caution">
    <text evidence="1">The sequence shown here is derived from an EMBL/GenBank/DDBJ whole genome shotgun (WGS) entry which is preliminary data.</text>
</comment>
<reference evidence="1 2" key="1">
    <citation type="submission" date="2017-08" db="EMBL/GenBank/DDBJ databases">
        <title>Infants hospitalized years apart are colonized by the same room-sourced microbial strains.</title>
        <authorList>
            <person name="Brooks B."/>
            <person name="Olm M.R."/>
            <person name="Firek B.A."/>
            <person name="Baker R."/>
            <person name="Thomas B.C."/>
            <person name="Morowitz M.J."/>
            <person name="Banfield J.F."/>
        </authorList>
    </citation>
    <scope>NUCLEOTIDE SEQUENCE [LARGE SCALE GENOMIC DNA]</scope>
    <source>
        <strain evidence="1">S2_006_000_R2_64</strain>
    </source>
</reference>
<gene>
    <name evidence="1" type="ORF">DI586_05770</name>
</gene>
<proteinExistence type="predicted"/>